<organism evidence="3 4">
    <name type="scientific">Labilithrix luteola</name>
    <dbReference type="NCBI Taxonomy" id="1391654"/>
    <lineage>
        <taxon>Bacteria</taxon>
        <taxon>Pseudomonadati</taxon>
        <taxon>Myxococcota</taxon>
        <taxon>Polyangia</taxon>
        <taxon>Polyangiales</taxon>
        <taxon>Labilitrichaceae</taxon>
        <taxon>Labilithrix</taxon>
    </lineage>
</organism>
<name>A0A0K1PST2_9BACT</name>
<sequence length="1057" mass="113673">MNRFLPGMIAAVAALVALLPASCTTKEPEQTTYFDRTISPILTTSCVRTNTGAGCHVADPKGNALGNLDVATFAGVSKRRDLLLDYGPYGQPAMLVKNVDPFQVDVQSYDGKKVTITTDIKHAGGSILDPTGSAYQTLRRWIQNGATANNSGTPPTTVERLPCSTFTPARADFDLTKDPPNPDFGTFRDRVNPVLTGRNQSGDQKNGANCSAGNCHGTLANSLYLTCGDSPEQVRWNYLAAEEYLAQTAEQSELARRPLSPAQGGAYHEGGVIFSSPSDAGYVAISDWAHEHGPPKVTDNDPGFAFFSEKVQPMLVKKGCMMVQCHSASMFHDFRLHGGSGGSFSLSATRKNYELSLTQLAVESDDINASRMVRKNLYRPEVCSVAGCDKANGIAHRGGPLLEDFGNQTANGKLCDDAAYDYDNGDLDKIPAYCVMKEWLKRERDVFKLAPLSAVVYVKRPLGGIKRPQDYDVYAPGADLRSMAVTTSGGGALTAGADKSLTAGCGLNPSTADIRRPQVSYDGAKIAFAARGSASEPLAIYEMNADGSACAKIPEIANTPASQNGLLVHNFDPTYAPPDGSGQRIIFASTRGNLQNDSYDYQGPQRSPADPSKGNANLYVLEQNPQAVGQRRVRQMTFLLNMEREPSMMADGRVIFTAEKRAPQFYQLALRRINLDGGDYHPLYAQRGSIAYPEATSVVELADKDFAAIFRDPATPHGGGALGIFNRSIGLDFHSAQPSDYPVDPGVLDPSQPQSLDPQFFLHSLRFPDTGANAHPGQPTSGVYASPATLPNGQLLVSFGSAADPAAFGGDYDVWVMSPTTGAKTKLLGDAGSAEVDAVGVYARLARPVFVSTIDEPNGNVTMFTDRTEAQVNVLDMRVLSSLLFQNTPTGRIVDPEIKQVFVYEDMPPPADVDSFAKGGSNVVTDPFGQVYVRRRLLGAIPLEEDGSTKFQLPGGLPIVLKLPDTKLSRERNLPRIQREQMVFAPGEYAHQSFKAEFFDGLCGQCHGSISGHAIDTGLKPDFVTQASSTMSRDKPPFMMNKPPAERGPIEGPPTGN</sequence>
<protein>
    <recommendedName>
        <fullName evidence="5">Hydrazine synthase alpha subunit middle domain-containing protein</fullName>
    </recommendedName>
</protein>
<keyword evidence="2" id="KW-0732">Signal</keyword>
<feature type="region of interest" description="Disordered" evidence="1">
    <location>
        <begin position="1028"/>
        <end position="1057"/>
    </location>
</feature>
<dbReference type="Gene3D" id="2.120.10.30">
    <property type="entry name" value="TolB, C-terminal domain"/>
    <property type="match status" value="1"/>
</dbReference>
<evidence type="ECO:0008006" key="5">
    <source>
        <dbReference type="Google" id="ProtNLM"/>
    </source>
</evidence>
<gene>
    <name evidence="3" type="ORF">AKJ09_03257</name>
</gene>
<dbReference type="InterPro" id="IPR011042">
    <property type="entry name" value="6-blade_b-propeller_TolB-like"/>
</dbReference>
<evidence type="ECO:0000256" key="1">
    <source>
        <dbReference type="SAM" id="MobiDB-lite"/>
    </source>
</evidence>
<keyword evidence="4" id="KW-1185">Reference proteome</keyword>
<feature type="chain" id="PRO_5005466521" description="Hydrazine synthase alpha subunit middle domain-containing protein" evidence="2">
    <location>
        <begin position="26"/>
        <end position="1057"/>
    </location>
</feature>
<dbReference type="Proteomes" id="UP000064967">
    <property type="component" value="Chromosome"/>
</dbReference>
<evidence type="ECO:0000313" key="4">
    <source>
        <dbReference type="Proteomes" id="UP000064967"/>
    </source>
</evidence>
<dbReference type="EMBL" id="CP012333">
    <property type="protein sequence ID" value="AKU96593.1"/>
    <property type="molecule type" value="Genomic_DNA"/>
</dbReference>
<dbReference type="RefSeq" id="WP_146647855.1">
    <property type="nucleotide sequence ID" value="NZ_CP012333.1"/>
</dbReference>
<accession>A0A0K1PST2</accession>
<proteinExistence type="predicted"/>
<evidence type="ECO:0000313" key="3">
    <source>
        <dbReference type="EMBL" id="AKU96593.1"/>
    </source>
</evidence>
<evidence type="ECO:0000256" key="2">
    <source>
        <dbReference type="SAM" id="SignalP"/>
    </source>
</evidence>
<dbReference type="STRING" id="1391654.AKJ09_03257"/>
<reference evidence="3 4" key="1">
    <citation type="submission" date="2015-08" db="EMBL/GenBank/DDBJ databases">
        <authorList>
            <person name="Babu N.S."/>
            <person name="Beckwith C.J."/>
            <person name="Beseler K.G."/>
            <person name="Brison A."/>
            <person name="Carone J.V."/>
            <person name="Caskin T.P."/>
            <person name="Diamond M."/>
            <person name="Durham M.E."/>
            <person name="Foxe J.M."/>
            <person name="Go M."/>
            <person name="Henderson B.A."/>
            <person name="Jones I.B."/>
            <person name="McGettigan J.A."/>
            <person name="Micheletti S.J."/>
            <person name="Nasrallah M.E."/>
            <person name="Ortiz D."/>
            <person name="Piller C.R."/>
            <person name="Privatt S.R."/>
            <person name="Schneider S.L."/>
            <person name="Sharp S."/>
            <person name="Smith T.C."/>
            <person name="Stanton J.D."/>
            <person name="Ullery H.E."/>
            <person name="Wilson R.J."/>
            <person name="Serrano M.G."/>
            <person name="Buck G."/>
            <person name="Lee V."/>
            <person name="Wang Y."/>
            <person name="Carvalho R."/>
            <person name="Voegtly L."/>
            <person name="Shi R."/>
            <person name="Duckworth R."/>
            <person name="Johnson A."/>
            <person name="Loviza R."/>
            <person name="Walstead R."/>
            <person name="Shah Z."/>
            <person name="Kiflezghi M."/>
            <person name="Wade K."/>
            <person name="Ball S.L."/>
            <person name="Bradley K.W."/>
            <person name="Asai D.J."/>
            <person name="Bowman C.A."/>
            <person name="Russell D.A."/>
            <person name="Pope W.H."/>
            <person name="Jacobs-Sera D."/>
            <person name="Hendrix R.W."/>
            <person name="Hatfull G.F."/>
        </authorList>
    </citation>
    <scope>NUCLEOTIDE SEQUENCE [LARGE SCALE GENOMIC DNA]</scope>
    <source>
        <strain evidence="3 4">DSM 27648</strain>
    </source>
</reference>
<dbReference type="SUPFAM" id="SSF82171">
    <property type="entry name" value="DPP6 N-terminal domain-like"/>
    <property type="match status" value="1"/>
</dbReference>
<feature type="region of interest" description="Disordered" evidence="1">
    <location>
        <begin position="170"/>
        <end position="190"/>
    </location>
</feature>
<dbReference type="KEGG" id="llu:AKJ09_03257"/>
<feature type="signal peptide" evidence="2">
    <location>
        <begin position="1"/>
        <end position="25"/>
    </location>
</feature>
<dbReference type="AlphaFoldDB" id="A0A0K1PST2"/>
<dbReference type="OrthoDB" id="5488409at2"/>